<comment type="caution">
    <text evidence="6">The sequence shown here is derived from an EMBL/GenBank/DDBJ whole genome shotgun (WGS) entry which is preliminary data.</text>
</comment>
<dbReference type="EMBL" id="JARYMX010000008">
    <property type="protein sequence ID" value="KAJ9538827.1"/>
    <property type="molecule type" value="Genomic_DNA"/>
</dbReference>
<proteinExistence type="predicted"/>
<dbReference type="GO" id="GO:0008270">
    <property type="term" value="F:zinc ion binding"/>
    <property type="evidence" value="ECO:0007669"/>
    <property type="project" value="UniProtKB-KW"/>
</dbReference>
<dbReference type="InterPro" id="IPR001876">
    <property type="entry name" value="Znf_RanBP2"/>
</dbReference>
<feature type="domain" description="RanBP2-type" evidence="5">
    <location>
        <begin position="36"/>
        <end position="65"/>
    </location>
</feature>
<dbReference type="Gene3D" id="4.10.1060.10">
    <property type="entry name" value="Zinc finger, RanBP2-type"/>
    <property type="match status" value="3"/>
</dbReference>
<evidence type="ECO:0000256" key="4">
    <source>
        <dbReference type="PROSITE-ProRule" id="PRU00322"/>
    </source>
</evidence>
<dbReference type="Proteomes" id="UP001172457">
    <property type="component" value="Chromosome 8"/>
</dbReference>
<dbReference type="SMART" id="SM00547">
    <property type="entry name" value="ZnF_RBZ"/>
    <property type="match status" value="3"/>
</dbReference>
<feature type="domain" description="RanBP2-type" evidence="5">
    <location>
        <begin position="130"/>
        <end position="158"/>
    </location>
</feature>
<accession>A0AA38ST94</accession>
<dbReference type="PROSITE" id="PS50199">
    <property type="entry name" value="ZF_RANBP2_2"/>
    <property type="match status" value="2"/>
</dbReference>
<evidence type="ECO:0000256" key="3">
    <source>
        <dbReference type="ARBA" id="ARBA00022833"/>
    </source>
</evidence>
<evidence type="ECO:0000256" key="2">
    <source>
        <dbReference type="ARBA" id="ARBA00022771"/>
    </source>
</evidence>
<dbReference type="GO" id="GO:0005737">
    <property type="term" value="C:cytoplasm"/>
    <property type="evidence" value="ECO:0007669"/>
    <property type="project" value="TreeGrafter"/>
</dbReference>
<dbReference type="Pfam" id="PF00641">
    <property type="entry name" value="Zn_ribbon_RanBP"/>
    <property type="match status" value="3"/>
</dbReference>
<keyword evidence="1" id="KW-0479">Metal-binding</keyword>
<dbReference type="GO" id="GO:0003729">
    <property type="term" value="F:mRNA binding"/>
    <property type="evidence" value="ECO:0007669"/>
    <property type="project" value="TreeGrafter"/>
</dbReference>
<gene>
    <name evidence="6" type="ORF">OSB04_031560</name>
</gene>
<dbReference type="PANTHER" id="PTHR23111:SF41">
    <property type="entry name" value="ZINC FINGER RAN-BINDING DOMAIN-CONTAINING PROTEIN 2-LIKE"/>
    <property type="match status" value="1"/>
</dbReference>
<keyword evidence="3" id="KW-0862">Zinc</keyword>
<dbReference type="InterPro" id="IPR036443">
    <property type="entry name" value="Znf_RanBP2_sf"/>
</dbReference>
<dbReference type="PROSITE" id="PS01358">
    <property type="entry name" value="ZF_RANBP2_1"/>
    <property type="match status" value="2"/>
</dbReference>
<dbReference type="AlphaFoldDB" id="A0AA38ST94"/>
<organism evidence="6 7">
    <name type="scientific">Centaurea solstitialis</name>
    <name type="common">yellow star-thistle</name>
    <dbReference type="NCBI Taxonomy" id="347529"/>
    <lineage>
        <taxon>Eukaryota</taxon>
        <taxon>Viridiplantae</taxon>
        <taxon>Streptophyta</taxon>
        <taxon>Embryophyta</taxon>
        <taxon>Tracheophyta</taxon>
        <taxon>Spermatophyta</taxon>
        <taxon>Magnoliopsida</taxon>
        <taxon>eudicotyledons</taxon>
        <taxon>Gunneridae</taxon>
        <taxon>Pentapetalae</taxon>
        <taxon>asterids</taxon>
        <taxon>campanulids</taxon>
        <taxon>Asterales</taxon>
        <taxon>Asteraceae</taxon>
        <taxon>Carduoideae</taxon>
        <taxon>Cardueae</taxon>
        <taxon>Centaureinae</taxon>
        <taxon>Centaurea</taxon>
    </lineage>
</organism>
<protein>
    <recommendedName>
        <fullName evidence="5">RanBP2-type domain-containing protein</fullName>
    </recommendedName>
</protein>
<evidence type="ECO:0000256" key="1">
    <source>
        <dbReference type="ARBA" id="ARBA00022723"/>
    </source>
</evidence>
<name>A0AA38ST94_9ASTR</name>
<evidence type="ECO:0000313" key="7">
    <source>
        <dbReference type="Proteomes" id="UP001172457"/>
    </source>
</evidence>
<dbReference type="SUPFAM" id="SSF90209">
    <property type="entry name" value="Ran binding protein zinc finger-like"/>
    <property type="match status" value="3"/>
</dbReference>
<keyword evidence="2 4" id="KW-0863">Zinc-finger</keyword>
<reference evidence="6" key="1">
    <citation type="submission" date="2023-03" db="EMBL/GenBank/DDBJ databases">
        <title>Chromosome-scale reference genome and RAD-based genetic map of yellow starthistle (Centaurea solstitialis) reveal putative structural variation and QTLs associated with invader traits.</title>
        <authorList>
            <person name="Reatini B."/>
            <person name="Cang F.A."/>
            <person name="Jiang Q."/>
            <person name="Mckibben M.T.W."/>
            <person name="Barker M.S."/>
            <person name="Rieseberg L.H."/>
            <person name="Dlugosch K.M."/>
        </authorList>
    </citation>
    <scope>NUCLEOTIDE SEQUENCE</scope>
    <source>
        <strain evidence="6">CAN-66</strain>
        <tissue evidence="6">Leaf</tissue>
    </source>
</reference>
<keyword evidence="7" id="KW-1185">Reference proteome</keyword>
<dbReference type="PANTHER" id="PTHR23111">
    <property type="entry name" value="ZINC FINGER PROTEIN"/>
    <property type="match status" value="1"/>
</dbReference>
<evidence type="ECO:0000259" key="5">
    <source>
        <dbReference type="PROSITE" id="PS50199"/>
    </source>
</evidence>
<evidence type="ECO:0000313" key="6">
    <source>
        <dbReference type="EMBL" id="KAJ9538827.1"/>
    </source>
</evidence>
<sequence length="158" mass="18333">MLHFLKEITNSIDIYICPFLHIVTFYLFNCSKKKMSSGDWMCGACQYSNFKKRDICQRCQCPKFATPDEISTYSNRTKVLAGDWYCCCEAHNFANRTECYRCGAHKDYIMMMTFASSSYSYEASILPGGKLGDWMCNRCMGHNFASKMECYKCKSPRE</sequence>